<dbReference type="AlphaFoldDB" id="A0AA36GFV0"/>
<keyword evidence="2" id="KW-1133">Transmembrane helix</keyword>
<organism evidence="4 5">
    <name type="scientific">Cylicocyclus nassatus</name>
    <name type="common">Nematode worm</name>
    <dbReference type="NCBI Taxonomy" id="53992"/>
    <lineage>
        <taxon>Eukaryota</taxon>
        <taxon>Metazoa</taxon>
        <taxon>Ecdysozoa</taxon>
        <taxon>Nematoda</taxon>
        <taxon>Chromadorea</taxon>
        <taxon>Rhabditida</taxon>
        <taxon>Rhabditina</taxon>
        <taxon>Rhabditomorpha</taxon>
        <taxon>Strongyloidea</taxon>
        <taxon>Strongylidae</taxon>
        <taxon>Cylicocyclus</taxon>
    </lineage>
</organism>
<dbReference type="InterPro" id="IPR001507">
    <property type="entry name" value="ZP_dom"/>
</dbReference>
<feature type="domain" description="ZP" evidence="3">
    <location>
        <begin position="1"/>
        <end position="65"/>
    </location>
</feature>
<dbReference type="InterPro" id="IPR051962">
    <property type="entry name" value="Cuticlin"/>
</dbReference>
<name>A0AA36GFV0_CYLNA</name>
<evidence type="ECO:0000259" key="3">
    <source>
        <dbReference type="PROSITE" id="PS51034"/>
    </source>
</evidence>
<gene>
    <name evidence="4" type="ORF">CYNAS_LOCUS1446</name>
</gene>
<accession>A0AA36GFV0</accession>
<sequence length="178" mass="19982">MGIPTWCSLDHFLLRNLEYGDDLVAGQEAHVFKFADKPTIFFSCMIRLELKENDTSVCTNLPHYQAIQDSQSESEEPSEGEENEYQLLRSKRDGQTAFDIDVAAPSVEVIDLPEYETDVDKEEGSTQKLQICVSRLSLGIAICVTTCLAGIGVFVYLKLSQKAKKGMLCRRTLPHPDF</sequence>
<dbReference type="Pfam" id="PF25301">
    <property type="entry name" value="CUT_C"/>
    <property type="match status" value="1"/>
</dbReference>
<reference evidence="4" key="1">
    <citation type="submission" date="2023-07" db="EMBL/GenBank/DDBJ databases">
        <authorList>
            <consortium name="CYATHOMIX"/>
        </authorList>
    </citation>
    <scope>NUCLEOTIDE SEQUENCE</scope>
    <source>
        <strain evidence="4">N/A</strain>
    </source>
</reference>
<keyword evidence="2" id="KW-0472">Membrane</keyword>
<feature type="transmembrane region" description="Helical" evidence="2">
    <location>
        <begin position="136"/>
        <end position="157"/>
    </location>
</feature>
<dbReference type="InterPro" id="IPR057475">
    <property type="entry name" value="CUT_C"/>
</dbReference>
<dbReference type="PANTHER" id="PTHR22907">
    <property type="entry name" value="GH04558P"/>
    <property type="match status" value="1"/>
</dbReference>
<keyword evidence="2" id="KW-0812">Transmembrane</keyword>
<protein>
    <recommendedName>
        <fullName evidence="3">ZP domain-containing protein</fullName>
    </recommendedName>
</protein>
<evidence type="ECO:0000256" key="2">
    <source>
        <dbReference type="SAM" id="Phobius"/>
    </source>
</evidence>
<evidence type="ECO:0000256" key="1">
    <source>
        <dbReference type="ARBA" id="ARBA00022729"/>
    </source>
</evidence>
<evidence type="ECO:0000313" key="4">
    <source>
        <dbReference type="EMBL" id="CAJ0589463.1"/>
    </source>
</evidence>
<keyword evidence="1" id="KW-0732">Signal</keyword>
<comment type="caution">
    <text evidence="4">The sequence shown here is derived from an EMBL/GenBank/DDBJ whole genome shotgun (WGS) entry which is preliminary data.</text>
</comment>
<dbReference type="Proteomes" id="UP001176961">
    <property type="component" value="Unassembled WGS sequence"/>
</dbReference>
<dbReference type="PROSITE" id="PS51034">
    <property type="entry name" value="ZP_2"/>
    <property type="match status" value="1"/>
</dbReference>
<dbReference type="PANTHER" id="PTHR22907:SF1">
    <property type="entry name" value="ZP DOMAIN-CONTAINING PROTEIN"/>
    <property type="match status" value="1"/>
</dbReference>
<evidence type="ECO:0000313" key="5">
    <source>
        <dbReference type="Proteomes" id="UP001176961"/>
    </source>
</evidence>
<keyword evidence="5" id="KW-1185">Reference proteome</keyword>
<dbReference type="EMBL" id="CATQJL010000001">
    <property type="protein sequence ID" value="CAJ0589463.1"/>
    <property type="molecule type" value="Genomic_DNA"/>
</dbReference>
<proteinExistence type="predicted"/>